<gene>
    <name evidence="2" type="ORF">CBR_g30267</name>
</gene>
<dbReference type="Proteomes" id="UP000265515">
    <property type="component" value="Unassembled WGS sequence"/>
</dbReference>
<comment type="caution">
    <text evidence="2">The sequence shown here is derived from an EMBL/GenBank/DDBJ whole genome shotgun (WGS) entry which is preliminary data.</text>
</comment>
<evidence type="ECO:0000313" key="3">
    <source>
        <dbReference type="Proteomes" id="UP000265515"/>
    </source>
</evidence>
<proteinExistence type="predicted"/>
<feature type="compositionally biased region" description="Gly residues" evidence="1">
    <location>
        <begin position="382"/>
        <end position="396"/>
    </location>
</feature>
<dbReference type="AlphaFoldDB" id="A0A388LCJ3"/>
<evidence type="ECO:0000313" key="2">
    <source>
        <dbReference type="EMBL" id="GBG80006.1"/>
    </source>
</evidence>
<dbReference type="Gramene" id="GBG80006">
    <property type="protein sequence ID" value="GBG80006"/>
    <property type="gene ID" value="CBR_g30267"/>
</dbReference>
<sequence>MQDEKEEEETVTERVLQENPDDGSTNMAESDAIIVGGGGHGDMRLRYPHTMPSNMAHSTTTQKANVMAITPPPVDEIHENFEKSTAALRRGNSGYGSGYGGGYGSYANFHPQVPAKTARRFSWVETTSPRGAVDGRAVLLTERVIVDEEDTSCPPPEHVRHPVGKDVAKTLADPQNTIVGKWKPDGISHEHPQSPSPLTAAVATIQNNNNNNNDSSRGNDVRGGNENLVSSCAELDTGVQSAGYTGPFPGATDHAKPNEVLSRDDDGGANDRHGGKKLKVPDANTVTAKSDHLQQKYVANVRGPQKKPADLHERVRKWFSRSSKSLVGKGQEGEGVTSKAANSRRDESDPATRAVSAQAKPGQVLCGTEARDSLGRRHLTGPGPGSGPVSGHGSGLRTGPETVPATTQAIGANDPGPRARWKVQAQVAGATTAGMRADPPVPKQSQGDGNGIANATMSGRGRQCGVLQPQRTGGR</sequence>
<protein>
    <submittedName>
        <fullName evidence="2">Uncharacterized protein</fullName>
    </submittedName>
</protein>
<feature type="region of interest" description="Disordered" evidence="1">
    <location>
        <begin position="1"/>
        <end position="41"/>
    </location>
</feature>
<evidence type="ECO:0000256" key="1">
    <source>
        <dbReference type="SAM" id="MobiDB-lite"/>
    </source>
</evidence>
<feature type="compositionally biased region" description="Basic and acidic residues" evidence="1">
    <location>
        <begin position="182"/>
        <end position="192"/>
    </location>
</feature>
<feature type="compositionally biased region" description="Acidic residues" evidence="1">
    <location>
        <begin position="1"/>
        <end position="10"/>
    </location>
</feature>
<dbReference type="EMBL" id="BFEA01000334">
    <property type="protein sequence ID" value="GBG80006.1"/>
    <property type="molecule type" value="Genomic_DNA"/>
</dbReference>
<organism evidence="2 3">
    <name type="scientific">Chara braunii</name>
    <name type="common">Braun's stonewort</name>
    <dbReference type="NCBI Taxonomy" id="69332"/>
    <lineage>
        <taxon>Eukaryota</taxon>
        <taxon>Viridiplantae</taxon>
        <taxon>Streptophyta</taxon>
        <taxon>Charophyceae</taxon>
        <taxon>Charales</taxon>
        <taxon>Characeae</taxon>
        <taxon>Chara</taxon>
    </lineage>
</organism>
<feature type="region of interest" description="Disordered" evidence="1">
    <location>
        <begin position="178"/>
        <end position="281"/>
    </location>
</feature>
<feature type="region of interest" description="Disordered" evidence="1">
    <location>
        <begin position="299"/>
        <end position="475"/>
    </location>
</feature>
<keyword evidence="3" id="KW-1185">Reference proteome</keyword>
<feature type="compositionally biased region" description="Polar residues" evidence="1">
    <location>
        <begin position="443"/>
        <end position="457"/>
    </location>
</feature>
<name>A0A388LCJ3_CHABU</name>
<reference evidence="2 3" key="1">
    <citation type="journal article" date="2018" name="Cell">
        <title>The Chara Genome: Secondary Complexity and Implications for Plant Terrestrialization.</title>
        <authorList>
            <person name="Nishiyama T."/>
            <person name="Sakayama H."/>
            <person name="Vries J.D."/>
            <person name="Buschmann H."/>
            <person name="Saint-Marcoux D."/>
            <person name="Ullrich K.K."/>
            <person name="Haas F.B."/>
            <person name="Vanderstraeten L."/>
            <person name="Becker D."/>
            <person name="Lang D."/>
            <person name="Vosolsobe S."/>
            <person name="Rombauts S."/>
            <person name="Wilhelmsson P.K.I."/>
            <person name="Janitza P."/>
            <person name="Kern R."/>
            <person name="Heyl A."/>
            <person name="Rumpler F."/>
            <person name="Villalobos L.I.A.C."/>
            <person name="Clay J.M."/>
            <person name="Skokan R."/>
            <person name="Toyoda A."/>
            <person name="Suzuki Y."/>
            <person name="Kagoshima H."/>
            <person name="Schijlen E."/>
            <person name="Tajeshwar N."/>
            <person name="Catarino B."/>
            <person name="Hetherington A.J."/>
            <person name="Saltykova A."/>
            <person name="Bonnot C."/>
            <person name="Breuninger H."/>
            <person name="Symeonidi A."/>
            <person name="Radhakrishnan G.V."/>
            <person name="Van Nieuwerburgh F."/>
            <person name="Deforce D."/>
            <person name="Chang C."/>
            <person name="Karol K.G."/>
            <person name="Hedrich R."/>
            <person name="Ulvskov P."/>
            <person name="Glockner G."/>
            <person name="Delwiche C.F."/>
            <person name="Petrasek J."/>
            <person name="Van de Peer Y."/>
            <person name="Friml J."/>
            <person name="Beilby M."/>
            <person name="Dolan L."/>
            <person name="Kohara Y."/>
            <person name="Sugano S."/>
            <person name="Fujiyama A."/>
            <person name="Delaux P.-M."/>
            <person name="Quint M."/>
            <person name="TheiBen G."/>
            <person name="Hagemann M."/>
            <person name="Harholt J."/>
            <person name="Dunand C."/>
            <person name="Zachgo S."/>
            <person name="Langdale J."/>
            <person name="Maumus F."/>
            <person name="Straeten D.V.D."/>
            <person name="Gould S.B."/>
            <person name="Rensing S.A."/>
        </authorList>
    </citation>
    <scope>NUCLEOTIDE SEQUENCE [LARGE SCALE GENOMIC DNA]</scope>
    <source>
        <strain evidence="2 3">S276</strain>
    </source>
</reference>
<feature type="compositionally biased region" description="Basic and acidic residues" evidence="1">
    <location>
        <begin position="253"/>
        <end position="273"/>
    </location>
</feature>
<accession>A0A388LCJ3</accession>